<dbReference type="GeneID" id="60322378"/>
<dbReference type="SUPFAM" id="SSF53098">
    <property type="entry name" value="Ribonuclease H-like"/>
    <property type="match status" value="1"/>
</dbReference>
<dbReference type="Pfam" id="PF00929">
    <property type="entry name" value="RNase_T"/>
    <property type="match status" value="1"/>
</dbReference>
<name>A0A385D4Z5_9CAUD</name>
<dbReference type="RefSeq" id="YP_009950952.1">
    <property type="nucleotide sequence ID" value="NC_051596.1"/>
</dbReference>
<evidence type="ECO:0000313" key="4">
    <source>
        <dbReference type="Proteomes" id="UP000263691"/>
    </source>
</evidence>
<dbReference type="GO" id="GO:0003676">
    <property type="term" value="F:nucleic acid binding"/>
    <property type="evidence" value="ECO:0007669"/>
    <property type="project" value="InterPro"/>
</dbReference>
<accession>A0A385D4Z5</accession>
<dbReference type="EMBL" id="MH697592">
    <property type="protein sequence ID" value="AXQ53074.1"/>
    <property type="molecule type" value="Genomic_DNA"/>
</dbReference>
<reference evidence="3 4" key="1">
    <citation type="submission" date="2018-07" db="EMBL/GenBank/DDBJ databases">
        <authorList>
            <person name="Michaels M.J."/>
            <person name="Wallen J.R."/>
            <person name="Eckardt M.A."/>
            <person name="Gainey M.D."/>
            <person name="Garlena R.A."/>
            <person name="Russell D.A."/>
            <person name="Pope W.H."/>
            <person name="Jacobs-Sera D."/>
            <person name="Hatfull G.F."/>
        </authorList>
    </citation>
    <scope>NUCLEOTIDE SEQUENCE [LARGE SCALE GENOMIC DNA]</scope>
</reference>
<dbReference type="KEGG" id="vg:60322378"/>
<gene>
    <name evidence="3" type="primary">54</name>
    <name evidence="3" type="ORF">SEA_RANDO14_54</name>
</gene>
<evidence type="ECO:0000313" key="3">
    <source>
        <dbReference type="EMBL" id="AXQ53074.1"/>
    </source>
</evidence>
<feature type="compositionally biased region" description="Basic and acidic residues" evidence="1">
    <location>
        <begin position="27"/>
        <end position="43"/>
    </location>
</feature>
<protein>
    <recommendedName>
        <fullName evidence="2">Exonuclease domain-containing protein</fullName>
    </recommendedName>
</protein>
<dbReference type="InterPro" id="IPR013520">
    <property type="entry name" value="Ribonucl_H"/>
</dbReference>
<dbReference type="SMART" id="SM00479">
    <property type="entry name" value="EXOIII"/>
    <property type="match status" value="1"/>
</dbReference>
<dbReference type="Gene3D" id="3.30.420.10">
    <property type="entry name" value="Ribonuclease H-like superfamily/Ribonuclease H"/>
    <property type="match status" value="1"/>
</dbReference>
<sequence>MKRRKQKQDNNVTINLAPETVSALVEEADRPAGEPEPAPEPKRRQLIVVDLETTGLHDDAAILEVAAINVDTGDKLYFVPHVTQEALSKAEPKALQVNRYYERGLFEQALTPAATAEKYGELRDMLTGNTFAGSNPAFDSRLLAAVQIPVMVPHPVETFGPAKRVAGFTRPFGRPWHHRLADLSAYAAGKLDIALDDLPGLDDVVRRLCVEVLGRHTAMGDAVATAHCFEILRSMKRCDRVGSPGVSLADLAAVRSNLWAGR</sequence>
<proteinExistence type="predicted"/>
<dbReference type="Proteomes" id="UP000263691">
    <property type="component" value="Genome"/>
</dbReference>
<evidence type="ECO:0000259" key="2">
    <source>
        <dbReference type="SMART" id="SM00479"/>
    </source>
</evidence>
<feature type="region of interest" description="Disordered" evidence="1">
    <location>
        <begin position="1"/>
        <end position="43"/>
    </location>
</feature>
<feature type="domain" description="Exonuclease" evidence="2">
    <location>
        <begin position="45"/>
        <end position="238"/>
    </location>
</feature>
<keyword evidence="4" id="KW-1185">Reference proteome</keyword>
<organism evidence="3 4">
    <name type="scientific">Mycobacterium phage Rando14</name>
    <dbReference type="NCBI Taxonomy" id="2301556"/>
    <lineage>
        <taxon>Viruses</taxon>
        <taxon>Duplodnaviria</taxon>
        <taxon>Heunggongvirae</taxon>
        <taxon>Uroviricota</taxon>
        <taxon>Caudoviricetes</taxon>
        <taxon>Weiservirinae</taxon>
        <taxon>Kratiovirus</taxon>
        <taxon>Kratiovirus rando14</taxon>
    </lineage>
</organism>
<dbReference type="InterPro" id="IPR012337">
    <property type="entry name" value="RNaseH-like_sf"/>
</dbReference>
<evidence type="ECO:0000256" key="1">
    <source>
        <dbReference type="SAM" id="MobiDB-lite"/>
    </source>
</evidence>
<dbReference type="InterPro" id="IPR036397">
    <property type="entry name" value="RNaseH_sf"/>
</dbReference>